<evidence type="ECO:0000256" key="4">
    <source>
        <dbReference type="ARBA" id="ARBA00022679"/>
    </source>
</evidence>
<feature type="disulfide bond" evidence="12">
    <location>
        <begin position="213"/>
        <end position="366"/>
    </location>
</feature>
<evidence type="ECO:0000313" key="15">
    <source>
        <dbReference type="Proteomes" id="UP000515135"/>
    </source>
</evidence>
<comment type="subcellular location">
    <subcellularLocation>
        <location evidence="1">Golgi apparatus membrane</location>
        <topology evidence="1">Single-pass type II membrane protein</topology>
    </subcellularLocation>
</comment>
<dbReference type="GO" id="GO:0000139">
    <property type="term" value="C:Golgi membrane"/>
    <property type="evidence" value="ECO:0007669"/>
    <property type="project" value="UniProtKB-SubCell"/>
</dbReference>
<dbReference type="AlphaFoldDB" id="A0A6P5AMP8"/>
<dbReference type="InterPro" id="IPR012163">
    <property type="entry name" value="Sialyl_trans"/>
</dbReference>
<dbReference type="InterPro" id="IPR001675">
    <property type="entry name" value="Glyco_trans_29"/>
</dbReference>
<evidence type="ECO:0000256" key="5">
    <source>
        <dbReference type="ARBA" id="ARBA00022692"/>
    </source>
</evidence>
<dbReference type="PANTHER" id="PTHR11987:SF53">
    <property type="entry name" value="ALPHA-2,8-SIALYLTRANSFERASE 8F-LIKE"/>
    <property type="match status" value="1"/>
</dbReference>
<name>A0A6P5AMP8_BRABE</name>
<dbReference type="InterPro" id="IPR038578">
    <property type="entry name" value="GT29-like_sf"/>
</dbReference>
<keyword evidence="3" id="KW-0328">Glycosyltransferase</keyword>
<evidence type="ECO:0000256" key="13">
    <source>
        <dbReference type="SAM" id="MobiDB-lite"/>
    </source>
</evidence>
<dbReference type="Pfam" id="PF00777">
    <property type="entry name" value="Glyco_transf_29"/>
    <property type="match status" value="1"/>
</dbReference>
<evidence type="ECO:0000256" key="11">
    <source>
        <dbReference type="ARBA" id="ARBA00023180"/>
    </source>
</evidence>
<dbReference type="OrthoDB" id="9994655at2759"/>
<keyword evidence="7 14" id="KW-1133">Transmembrane helix</keyword>
<comment type="similarity">
    <text evidence="2">Belongs to the glycosyltransferase 29 family.</text>
</comment>
<evidence type="ECO:0000313" key="16">
    <source>
        <dbReference type="RefSeq" id="XP_019647479.1"/>
    </source>
</evidence>
<dbReference type="PIRSF" id="PIRSF005557">
    <property type="entry name" value="Sialyl_trans"/>
    <property type="match status" value="1"/>
</dbReference>
<sequence>MKRRFQYLSTRSRLFGFRKTPFNIVLIVLLPCLLILPYVLLHGIRLGSEEETVITKTDGTDSEEILQDFVNGSTHDTDSTETDSEETFSEEEEEEDSDSDEWSFNPLPALKALWSKTETPLPDVPELDTVEDQSSQPSTNPIIQRIEKHWNVKLCQALQNLSRRFYDPRRHVIHLRELYKFQRYCNYSTFTLKTSKTRPCDVVSTPIKQYRTCAVVGNGGILLSSGCGAEIDAHDFVVRSNLPPTLPYRRDVGIRTNFTAVNYERLIQVRDQLKSTNPRVLDDVFTRFRISPGMVFAYGLSLNDERNQRRMTGTARTVRERGLPVTFAFAHRSYMDSKGMWYLLSGKKNHLPSTGLNVMGLASSFCDRISLYGYFPFDSDIHGKKLPYHYYDQKLAEGSHNMANEFMIFRTLHDLGIIRHVIGPCEQT</sequence>
<feature type="transmembrane region" description="Helical" evidence="14">
    <location>
        <begin position="21"/>
        <end position="41"/>
    </location>
</feature>
<dbReference type="GO" id="GO:0009311">
    <property type="term" value="P:oligosaccharide metabolic process"/>
    <property type="evidence" value="ECO:0007669"/>
    <property type="project" value="TreeGrafter"/>
</dbReference>
<keyword evidence="10" id="KW-1015">Disulfide bond</keyword>
<dbReference type="CDD" id="cd23963">
    <property type="entry name" value="GT29_ST8SIA"/>
    <property type="match status" value="1"/>
</dbReference>
<evidence type="ECO:0000256" key="8">
    <source>
        <dbReference type="ARBA" id="ARBA00023034"/>
    </source>
</evidence>
<reference evidence="16" key="1">
    <citation type="submission" date="2025-08" db="UniProtKB">
        <authorList>
            <consortium name="RefSeq"/>
        </authorList>
    </citation>
    <scope>IDENTIFICATION</scope>
    <source>
        <tissue evidence="16">Gonad</tissue>
    </source>
</reference>
<evidence type="ECO:0000256" key="12">
    <source>
        <dbReference type="PIRSR" id="PIRSR005557-2"/>
    </source>
</evidence>
<keyword evidence="15" id="KW-1185">Reference proteome</keyword>
<protein>
    <submittedName>
        <fullName evidence="16">Alpha-2,8-sialyltransferase 8B-like</fullName>
    </submittedName>
</protein>
<keyword evidence="4" id="KW-0808">Transferase</keyword>
<accession>A0A6P5AMP8</accession>
<dbReference type="RefSeq" id="XP_019647479.1">
    <property type="nucleotide sequence ID" value="XM_019791920.1"/>
</dbReference>
<organism evidence="15 16">
    <name type="scientific">Branchiostoma belcheri</name>
    <name type="common">Amphioxus</name>
    <dbReference type="NCBI Taxonomy" id="7741"/>
    <lineage>
        <taxon>Eukaryota</taxon>
        <taxon>Metazoa</taxon>
        <taxon>Chordata</taxon>
        <taxon>Cephalochordata</taxon>
        <taxon>Leptocardii</taxon>
        <taxon>Amphioxiformes</taxon>
        <taxon>Branchiostomatidae</taxon>
        <taxon>Branchiostoma</taxon>
    </lineage>
</organism>
<keyword evidence="5 14" id="KW-0812">Transmembrane</keyword>
<proteinExistence type="inferred from homology"/>
<gene>
    <name evidence="16" type="primary">LOC109487831</name>
</gene>
<evidence type="ECO:0000256" key="14">
    <source>
        <dbReference type="SAM" id="Phobius"/>
    </source>
</evidence>
<evidence type="ECO:0000256" key="9">
    <source>
        <dbReference type="ARBA" id="ARBA00023136"/>
    </source>
</evidence>
<keyword evidence="8" id="KW-0333">Golgi apparatus</keyword>
<dbReference type="Proteomes" id="UP000515135">
    <property type="component" value="Unplaced"/>
</dbReference>
<dbReference type="PANTHER" id="PTHR11987">
    <property type="entry name" value="ALPHA-2,8-SIALYLTRANSFERASE"/>
    <property type="match status" value="1"/>
</dbReference>
<dbReference type="GeneID" id="109487831"/>
<dbReference type="InterPro" id="IPR050943">
    <property type="entry name" value="Glycosyltr_29_Sialyltrsf"/>
</dbReference>
<keyword evidence="9 14" id="KW-0472">Membrane</keyword>
<evidence type="ECO:0000256" key="7">
    <source>
        <dbReference type="ARBA" id="ARBA00022989"/>
    </source>
</evidence>
<dbReference type="GO" id="GO:0003828">
    <property type="term" value="F:alpha-N-acetylneuraminate alpha-2,8-sialyltransferase activity"/>
    <property type="evidence" value="ECO:0007669"/>
    <property type="project" value="TreeGrafter"/>
</dbReference>
<feature type="region of interest" description="Disordered" evidence="13">
    <location>
        <begin position="69"/>
        <end position="103"/>
    </location>
</feature>
<dbReference type="GO" id="GO:0006491">
    <property type="term" value="P:N-glycan processing"/>
    <property type="evidence" value="ECO:0007669"/>
    <property type="project" value="TreeGrafter"/>
</dbReference>
<evidence type="ECO:0000256" key="10">
    <source>
        <dbReference type="ARBA" id="ARBA00023157"/>
    </source>
</evidence>
<evidence type="ECO:0000256" key="1">
    <source>
        <dbReference type="ARBA" id="ARBA00004323"/>
    </source>
</evidence>
<dbReference type="KEGG" id="bbel:109487831"/>
<evidence type="ECO:0000256" key="3">
    <source>
        <dbReference type="ARBA" id="ARBA00022676"/>
    </source>
</evidence>
<feature type="compositionally biased region" description="Acidic residues" evidence="13">
    <location>
        <begin position="79"/>
        <end position="101"/>
    </location>
</feature>
<keyword evidence="6" id="KW-0735">Signal-anchor</keyword>
<evidence type="ECO:0000256" key="2">
    <source>
        <dbReference type="ARBA" id="ARBA00006003"/>
    </source>
</evidence>
<keyword evidence="11" id="KW-0325">Glycoprotein</keyword>
<evidence type="ECO:0000256" key="6">
    <source>
        <dbReference type="ARBA" id="ARBA00022968"/>
    </source>
</evidence>
<dbReference type="Gene3D" id="3.90.1480.20">
    <property type="entry name" value="Glycosyl transferase family 29"/>
    <property type="match status" value="1"/>
</dbReference>